<dbReference type="InterPro" id="IPR001012">
    <property type="entry name" value="UBX_dom"/>
</dbReference>
<feature type="compositionally biased region" description="Polar residues" evidence="2">
    <location>
        <begin position="442"/>
        <end position="453"/>
    </location>
</feature>
<dbReference type="SUPFAM" id="SSF54236">
    <property type="entry name" value="Ubiquitin-like"/>
    <property type="match status" value="1"/>
</dbReference>
<dbReference type="Gramene" id="Manes.11G115700.3.v8.1">
    <property type="protein sequence ID" value="Manes.11G115700.3.v8.1.CDS"/>
    <property type="gene ID" value="Manes.11G115700.v8.1"/>
</dbReference>
<name>A0A251JUW6_MANES</name>
<evidence type="ECO:0000313" key="6">
    <source>
        <dbReference type="Proteomes" id="UP000091857"/>
    </source>
</evidence>
<dbReference type="OrthoDB" id="2445133at2759"/>
<dbReference type="Pfam" id="PF23187">
    <property type="entry name" value="UBX7_N"/>
    <property type="match status" value="1"/>
</dbReference>
<dbReference type="SUPFAM" id="SSF52833">
    <property type="entry name" value="Thioredoxin-like"/>
    <property type="match status" value="1"/>
</dbReference>
<dbReference type="Gene3D" id="3.10.20.90">
    <property type="entry name" value="Phosphatidylinositol 3-kinase Catalytic Subunit, Chain A, domain 1"/>
    <property type="match status" value="1"/>
</dbReference>
<evidence type="ECO:0000313" key="5">
    <source>
        <dbReference type="EMBL" id="OAY37625.1"/>
    </source>
</evidence>
<feature type="domain" description="Ubiquitin-like" evidence="4">
    <location>
        <begin position="315"/>
        <end position="395"/>
    </location>
</feature>
<dbReference type="InterPro" id="IPR000626">
    <property type="entry name" value="Ubiquitin-like_dom"/>
</dbReference>
<proteinExistence type="predicted"/>
<feature type="region of interest" description="Disordered" evidence="2">
    <location>
        <begin position="271"/>
        <end position="290"/>
    </location>
</feature>
<keyword evidence="6" id="KW-1185">Reference proteome</keyword>
<feature type="compositionally biased region" description="Low complexity" evidence="2">
    <location>
        <begin position="146"/>
        <end position="161"/>
    </location>
</feature>
<sequence>MENSLSALVYKGSIPEAILESKKQKKLFVVYISGSDEKSIELEKSTWTDPKVAESLSKYCIFLRIPESSTDAANFCAIYPQKSVPSIAAIGYNGVQLWQSEGIVSGEVLASSLEKAWLGLHIQETTATVLTATLASKKPELSTAESSDISSSQQGSSSGTVVPPPSVDKHVESSDVGPPGASNSVEESNIGEHMVEGNGTNFDDKALSKSSNADKSLSIEAEQAASHGDEAKELTSPPRLDPDSSVAGGMSSSTEDKHPAEEKIINQYLGIPGGDSHLVTSEKNEAEQNERDKCVDAIKADIVGNNKSVNAASEVHLNIRLPSGVSLQDKFSVTSTLGMIKDYVDSNQASGIGPYDLAIPYPRKVFSNQDLSKSLSELGLFNRQALIVVPHQRATNYHRGGSSSDQTSTITDSDSVARNGGYFAYVKTMLSYINPLSYLGGNTSSSSPGQAQSGMWEYSPNPALQSNNLARTDRPYSSNSPNQSTSATGRNDNRSRQPTTSPFGSNIHTLKHDEDDSQFGDRNPFWNGNSTQYGGNSDGK</sequence>
<evidence type="ECO:0000256" key="2">
    <source>
        <dbReference type="SAM" id="MobiDB-lite"/>
    </source>
</evidence>
<evidence type="ECO:0000256" key="1">
    <source>
        <dbReference type="ARBA" id="ARBA00022786"/>
    </source>
</evidence>
<dbReference type="AlphaFoldDB" id="A0A251JUW6"/>
<dbReference type="InterPro" id="IPR029071">
    <property type="entry name" value="Ubiquitin-like_domsf"/>
</dbReference>
<dbReference type="CDD" id="cd01767">
    <property type="entry name" value="UBX"/>
    <property type="match status" value="1"/>
</dbReference>
<dbReference type="PROSITE" id="PS50053">
    <property type="entry name" value="UBIQUITIN_2"/>
    <property type="match status" value="1"/>
</dbReference>
<dbReference type="STRING" id="3983.A0A251JUW6"/>
<protein>
    <recommendedName>
        <fullName evidence="7">UBX domain-containing protein</fullName>
    </recommendedName>
</protein>
<dbReference type="InterPro" id="IPR036249">
    <property type="entry name" value="Thioredoxin-like_sf"/>
</dbReference>
<feature type="compositionally biased region" description="Polar residues" evidence="2">
    <location>
        <begin position="526"/>
        <end position="540"/>
    </location>
</feature>
<dbReference type="PROSITE" id="PS50033">
    <property type="entry name" value="UBX"/>
    <property type="match status" value="1"/>
</dbReference>
<gene>
    <name evidence="5" type="ORF">MANES_11G115700</name>
</gene>
<dbReference type="PANTHER" id="PTHR47770:SF1">
    <property type="entry name" value="PLANT UBX DOMAIN-CONTAINING PROTEIN 11"/>
    <property type="match status" value="1"/>
</dbReference>
<dbReference type="OMA" id="FEPNNTS"/>
<dbReference type="PANTHER" id="PTHR47770">
    <property type="entry name" value="PLANT UBX DOMAIN-CONTAINING PROTEIN 11"/>
    <property type="match status" value="1"/>
</dbReference>
<dbReference type="SMART" id="SM00166">
    <property type="entry name" value="UBX"/>
    <property type="match status" value="1"/>
</dbReference>
<dbReference type="Proteomes" id="UP000091857">
    <property type="component" value="Chromosome 11"/>
</dbReference>
<evidence type="ECO:0000259" key="4">
    <source>
        <dbReference type="PROSITE" id="PS50053"/>
    </source>
</evidence>
<evidence type="ECO:0000259" key="3">
    <source>
        <dbReference type="PROSITE" id="PS50033"/>
    </source>
</evidence>
<dbReference type="EMBL" id="CM004397">
    <property type="protein sequence ID" value="OAY37624.1"/>
    <property type="molecule type" value="Genomic_DNA"/>
</dbReference>
<dbReference type="Gene3D" id="3.40.30.10">
    <property type="entry name" value="Glutaredoxin"/>
    <property type="match status" value="1"/>
</dbReference>
<organism evidence="5 6">
    <name type="scientific">Manihot esculenta</name>
    <name type="common">Cassava</name>
    <name type="synonym">Jatropha manihot</name>
    <dbReference type="NCBI Taxonomy" id="3983"/>
    <lineage>
        <taxon>Eukaryota</taxon>
        <taxon>Viridiplantae</taxon>
        <taxon>Streptophyta</taxon>
        <taxon>Embryophyta</taxon>
        <taxon>Tracheophyta</taxon>
        <taxon>Spermatophyta</taxon>
        <taxon>Magnoliopsida</taxon>
        <taxon>eudicotyledons</taxon>
        <taxon>Gunneridae</taxon>
        <taxon>Pentapetalae</taxon>
        <taxon>rosids</taxon>
        <taxon>fabids</taxon>
        <taxon>Malpighiales</taxon>
        <taxon>Euphorbiaceae</taxon>
        <taxon>Crotonoideae</taxon>
        <taxon>Manihoteae</taxon>
        <taxon>Manihot</taxon>
    </lineage>
</organism>
<reference evidence="5 6" key="1">
    <citation type="submission" date="2016-02" db="EMBL/GenBank/DDBJ databases">
        <title>WGS assembly of Manihot esculenta.</title>
        <authorList>
            <person name="Bredeson J.V."/>
            <person name="Prochnik S.E."/>
            <person name="Lyons J.B."/>
            <person name="Schmutz J."/>
            <person name="Grimwood J."/>
            <person name="Vrebalov J."/>
            <person name="Bart R.S."/>
            <person name="Amuge T."/>
            <person name="Ferguson M.E."/>
            <person name="Green R."/>
            <person name="Putnam N."/>
            <person name="Stites J."/>
            <person name="Rounsley S."/>
            <person name="Rokhsar D.S."/>
        </authorList>
    </citation>
    <scope>NUCLEOTIDE SEQUENCE [LARGE SCALE GENOMIC DNA]</scope>
    <source>
        <strain evidence="6">cv. AM560-2</strain>
        <tissue evidence="5">Leaf</tissue>
    </source>
</reference>
<dbReference type="EMBL" id="CM004397">
    <property type="protein sequence ID" value="OAY37625.1"/>
    <property type="molecule type" value="Genomic_DNA"/>
</dbReference>
<keyword evidence="1" id="KW-0833">Ubl conjugation pathway</keyword>
<feature type="region of interest" description="Disordered" evidence="2">
    <location>
        <begin position="141"/>
        <end position="259"/>
    </location>
</feature>
<evidence type="ECO:0008006" key="7">
    <source>
        <dbReference type="Google" id="ProtNLM"/>
    </source>
</evidence>
<feature type="region of interest" description="Disordered" evidence="2">
    <location>
        <begin position="442"/>
        <end position="540"/>
    </location>
</feature>
<dbReference type="Pfam" id="PF00789">
    <property type="entry name" value="UBX"/>
    <property type="match status" value="1"/>
</dbReference>
<feature type="compositionally biased region" description="Polar residues" evidence="2">
    <location>
        <begin position="462"/>
        <end position="508"/>
    </location>
</feature>
<feature type="domain" description="UBX" evidence="3">
    <location>
        <begin position="310"/>
        <end position="388"/>
    </location>
</feature>
<accession>A0A251JUW6</accession>
<feature type="compositionally biased region" description="Basic and acidic residues" evidence="2">
    <location>
        <begin position="280"/>
        <end position="290"/>
    </location>
</feature>
<dbReference type="Gramene" id="Manes.11G115700.2.v8.1">
    <property type="protein sequence ID" value="Manes.11G115700.2.v8.1.CDS"/>
    <property type="gene ID" value="Manes.11G115700.v8.1"/>
</dbReference>